<dbReference type="InterPro" id="IPR036879">
    <property type="entry name" value="TF_MADSbox_sf"/>
</dbReference>
<keyword evidence="3" id="KW-0238">DNA-binding</keyword>
<dbReference type="GO" id="GO:0046983">
    <property type="term" value="F:protein dimerization activity"/>
    <property type="evidence" value="ECO:0007669"/>
    <property type="project" value="InterPro"/>
</dbReference>
<dbReference type="PROSITE" id="PS50066">
    <property type="entry name" value="MADS_BOX_2"/>
    <property type="match status" value="1"/>
</dbReference>
<dbReference type="InterPro" id="IPR002100">
    <property type="entry name" value="TF_MADSbox"/>
</dbReference>
<evidence type="ECO:0000256" key="5">
    <source>
        <dbReference type="ARBA" id="ARBA00023242"/>
    </source>
</evidence>
<keyword evidence="6" id="KW-0472">Membrane</keyword>
<organism evidence="8 9">
    <name type="scientific">Rhododendron griersonianum</name>
    <dbReference type="NCBI Taxonomy" id="479676"/>
    <lineage>
        <taxon>Eukaryota</taxon>
        <taxon>Viridiplantae</taxon>
        <taxon>Streptophyta</taxon>
        <taxon>Embryophyta</taxon>
        <taxon>Tracheophyta</taxon>
        <taxon>Spermatophyta</taxon>
        <taxon>Magnoliopsida</taxon>
        <taxon>eudicotyledons</taxon>
        <taxon>Gunneridae</taxon>
        <taxon>Pentapetalae</taxon>
        <taxon>asterids</taxon>
        <taxon>Ericales</taxon>
        <taxon>Ericaceae</taxon>
        <taxon>Ericoideae</taxon>
        <taxon>Rhodoreae</taxon>
        <taxon>Rhododendron</taxon>
    </lineage>
</organism>
<feature type="transmembrane region" description="Helical" evidence="6">
    <location>
        <begin position="62"/>
        <end position="93"/>
    </location>
</feature>
<dbReference type="PROSITE" id="PS00350">
    <property type="entry name" value="MADS_BOX_1"/>
    <property type="match status" value="1"/>
</dbReference>
<evidence type="ECO:0000256" key="4">
    <source>
        <dbReference type="ARBA" id="ARBA00023163"/>
    </source>
</evidence>
<keyword evidence="5" id="KW-0539">Nucleus</keyword>
<dbReference type="PRINTS" id="PR00404">
    <property type="entry name" value="MADSDOMAIN"/>
</dbReference>
<dbReference type="PANTHER" id="PTHR48019">
    <property type="entry name" value="SERUM RESPONSE FACTOR HOMOLOG"/>
    <property type="match status" value="1"/>
</dbReference>
<evidence type="ECO:0000256" key="6">
    <source>
        <dbReference type="SAM" id="Phobius"/>
    </source>
</evidence>
<proteinExistence type="predicted"/>
<dbReference type="InterPro" id="IPR050142">
    <property type="entry name" value="MADS-box/MEF2_TF"/>
</dbReference>
<keyword evidence="6" id="KW-1133">Transmembrane helix</keyword>
<keyword evidence="9" id="KW-1185">Reference proteome</keyword>
<dbReference type="SMART" id="SM00432">
    <property type="entry name" value="MADS"/>
    <property type="match status" value="1"/>
</dbReference>
<comment type="caution">
    <text evidence="8">The sequence shown here is derived from an EMBL/GenBank/DDBJ whole genome shotgun (WGS) entry which is preliminary data.</text>
</comment>
<protein>
    <recommendedName>
        <fullName evidence="7">MADS-box domain-containing protein</fullName>
    </recommendedName>
</protein>
<dbReference type="GO" id="GO:0005634">
    <property type="term" value="C:nucleus"/>
    <property type="evidence" value="ECO:0007669"/>
    <property type="project" value="UniProtKB-SubCell"/>
</dbReference>
<evidence type="ECO:0000256" key="2">
    <source>
        <dbReference type="ARBA" id="ARBA00023015"/>
    </source>
</evidence>
<dbReference type="CDD" id="cd00265">
    <property type="entry name" value="MADS_MEF2_like"/>
    <property type="match status" value="1"/>
</dbReference>
<evidence type="ECO:0000256" key="3">
    <source>
        <dbReference type="ARBA" id="ARBA00023125"/>
    </source>
</evidence>
<dbReference type="AlphaFoldDB" id="A0AAV6LLK2"/>
<comment type="subcellular location">
    <subcellularLocation>
        <location evidence="1">Nucleus</location>
    </subcellularLocation>
</comment>
<dbReference type="GO" id="GO:0045944">
    <property type="term" value="P:positive regulation of transcription by RNA polymerase II"/>
    <property type="evidence" value="ECO:0007669"/>
    <property type="project" value="InterPro"/>
</dbReference>
<dbReference type="SUPFAM" id="SSF55455">
    <property type="entry name" value="SRF-like"/>
    <property type="match status" value="1"/>
</dbReference>
<dbReference type="Gene3D" id="3.40.1810.10">
    <property type="entry name" value="Transcription factor, MADS-box"/>
    <property type="match status" value="1"/>
</dbReference>
<evidence type="ECO:0000259" key="7">
    <source>
        <dbReference type="PROSITE" id="PS50066"/>
    </source>
</evidence>
<evidence type="ECO:0000313" key="8">
    <source>
        <dbReference type="EMBL" id="KAG5565610.1"/>
    </source>
</evidence>
<accession>A0AAV6LLK2</accession>
<evidence type="ECO:0000256" key="1">
    <source>
        <dbReference type="ARBA" id="ARBA00004123"/>
    </source>
</evidence>
<dbReference type="EMBL" id="JACTNZ010000001">
    <property type="protein sequence ID" value="KAG5565610.1"/>
    <property type="molecule type" value="Genomic_DNA"/>
</dbReference>
<evidence type="ECO:0000313" key="9">
    <source>
        <dbReference type="Proteomes" id="UP000823749"/>
    </source>
</evidence>
<gene>
    <name evidence="8" type="ORF">RHGRI_001500</name>
</gene>
<feature type="domain" description="MADS-box" evidence="7">
    <location>
        <begin position="1"/>
        <end position="61"/>
    </location>
</feature>
<keyword evidence="4" id="KW-0804">Transcription</keyword>
<keyword evidence="2" id="KW-0805">Transcription regulation</keyword>
<name>A0AAV6LLK2_9ERIC</name>
<dbReference type="Pfam" id="PF00319">
    <property type="entry name" value="SRF-TF"/>
    <property type="match status" value="1"/>
</dbReference>
<reference evidence="8" key="1">
    <citation type="submission" date="2020-08" db="EMBL/GenBank/DDBJ databases">
        <title>Plant Genome Project.</title>
        <authorList>
            <person name="Zhang R.-G."/>
        </authorList>
    </citation>
    <scope>NUCLEOTIDE SEQUENCE</scope>
    <source>
        <strain evidence="8">WSP0</strain>
        <tissue evidence="8">Leaf</tissue>
    </source>
</reference>
<sequence>MVRGKTQMRRIENPTSRQITFSKRRNGIMKKAFELSVLCDAEVALIVFSPRGKLYEFSSSRYYYYFVSMCIYNIGFALDRVLISCLIVVDIFLMAKKNY</sequence>
<dbReference type="InterPro" id="IPR033896">
    <property type="entry name" value="MEF2-like_N"/>
</dbReference>
<keyword evidence="6" id="KW-0812">Transmembrane</keyword>
<dbReference type="GO" id="GO:0000977">
    <property type="term" value="F:RNA polymerase II transcription regulatory region sequence-specific DNA binding"/>
    <property type="evidence" value="ECO:0007669"/>
    <property type="project" value="InterPro"/>
</dbReference>
<dbReference type="Proteomes" id="UP000823749">
    <property type="component" value="Chromosome 1"/>
</dbReference>